<sequence>MGHTKSKELDVTALETTLELVMLGCEVVLVGGGRAGLAVHVDIAELLLELLAHDCGGALGDVWGRNIKEWVNGHRNYRQDSNPKRLSGWLKWKPDQPKWQWGEIYTQTENNGSTRKGTPR</sequence>
<dbReference type="Proteomes" id="UP000775872">
    <property type="component" value="Unassembled WGS sequence"/>
</dbReference>
<accession>A0A9N9ZJA0</accession>
<keyword evidence="2" id="KW-1185">Reference proteome</keyword>
<evidence type="ECO:0000313" key="1">
    <source>
        <dbReference type="EMBL" id="CAH0056129.1"/>
    </source>
</evidence>
<dbReference type="AlphaFoldDB" id="A0A9N9ZJA0"/>
<proteinExistence type="predicted"/>
<organism evidence="1 2">
    <name type="scientific">Clonostachys solani</name>
    <dbReference type="NCBI Taxonomy" id="160281"/>
    <lineage>
        <taxon>Eukaryota</taxon>
        <taxon>Fungi</taxon>
        <taxon>Dikarya</taxon>
        <taxon>Ascomycota</taxon>
        <taxon>Pezizomycotina</taxon>
        <taxon>Sordariomycetes</taxon>
        <taxon>Hypocreomycetidae</taxon>
        <taxon>Hypocreales</taxon>
        <taxon>Bionectriaceae</taxon>
        <taxon>Clonostachys</taxon>
    </lineage>
</organism>
<comment type="caution">
    <text evidence="1">The sequence shown here is derived from an EMBL/GenBank/DDBJ whole genome shotgun (WGS) entry which is preliminary data.</text>
</comment>
<name>A0A9N9ZJA0_9HYPO</name>
<protein>
    <submittedName>
        <fullName evidence="1">Uncharacterized protein</fullName>
    </submittedName>
</protein>
<reference evidence="1" key="1">
    <citation type="submission" date="2021-10" db="EMBL/GenBank/DDBJ databases">
        <authorList>
            <person name="Piombo E."/>
        </authorList>
    </citation>
    <scope>NUCLEOTIDE SEQUENCE</scope>
</reference>
<evidence type="ECO:0000313" key="2">
    <source>
        <dbReference type="Proteomes" id="UP000775872"/>
    </source>
</evidence>
<gene>
    <name evidence="1" type="ORF">CSOL1703_00006065</name>
</gene>
<dbReference type="EMBL" id="CABFOC020000063">
    <property type="protein sequence ID" value="CAH0056129.1"/>
    <property type="molecule type" value="Genomic_DNA"/>
</dbReference>